<dbReference type="OrthoDB" id="6370118at2759"/>
<evidence type="ECO:0000256" key="3">
    <source>
        <dbReference type="ARBA" id="ARBA00022989"/>
    </source>
</evidence>
<reference evidence="7 8" key="2">
    <citation type="submission" date="2019-01" db="EMBL/GenBank/DDBJ databases">
        <title>The decoding of complex shrimp genome reveals the adaptation for benthos swimmer, frequently molting mechanism and breeding impact on genome.</title>
        <authorList>
            <person name="Sun Y."/>
            <person name="Gao Y."/>
            <person name="Yu Y."/>
        </authorList>
    </citation>
    <scope>NUCLEOTIDE SEQUENCE [LARGE SCALE GENOMIC DNA]</scope>
    <source>
        <tissue evidence="7">Muscle</tissue>
    </source>
</reference>
<feature type="transmembrane region" description="Helical" evidence="6">
    <location>
        <begin position="94"/>
        <end position="116"/>
    </location>
</feature>
<dbReference type="PANTHER" id="PTHR10924">
    <property type="entry name" value="MAJOR FACILITATOR SUPERFAMILY PROTEIN-RELATED"/>
    <property type="match status" value="1"/>
</dbReference>
<evidence type="ECO:0000256" key="4">
    <source>
        <dbReference type="ARBA" id="ARBA00023136"/>
    </source>
</evidence>
<comment type="subcellular location">
    <subcellularLocation>
        <location evidence="1">Membrane</location>
        <topology evidence="1">Multi-pass membrane protein</topology>
    </subcellularLocation>
</comment>
<dbReference type="STRING" id="6689.A0A423U4R6"/>
<feature type="transmembrane region" description="Helical" evidence="6">
    <location>
        <begin position="49"/>
        <end position="68"/>
    </location>
</feature>
<proteinExistence type="predicted"/>
<feature type="region of interest" description="Disordered" evidence="5">
    <location>
        <begin position="131"/>
        <end position="183"/>
    </location>
</feature>
<keyword evidence="2 6" id="KW-0812">Transmembrane</keyword>
<evidence type="ECO:0000313" key="8">
    <source>
        <dbReference type="Proteomes" id="UP000283509"/>
    </source>
</evidence>
<dbReference type="PANTHER" id="PTHR10924:SF6">
    <property type="entry name" value="SOLUTE CARRIER FAMILY 49 MEMBER A3"/>
    <property type="match status" value="1"/>
</dbReference>
<feature type="compositionally biased region" description="Low complexity" evidence="5">
    <location>
        <begin position="134"/>
        <end position="160"/>
    </location>
</feature>
<evidence type="ECO:0000256" key="1">
    <source>
        <dbReference type="ARBA" id="ARBA00004141"/>
    </source>
</evidence>
<dbReference type="GO" id="GO:0016020">
    <property type="term" value="C:membrane"/>
    <property type="evidence" value="ECO:0007669"/>
    <property type="project" value="UniProtKB-SubCell"/>
</dbReference>
<dbReference type="EMBL" id="QCYY01000650">
    <property type="protein sequence ID" value="ROT83685.1"/>
    <property type="molecule type" value="Genomic_DNA"/>
</dbReference>
<gene>
    <name evidence="7" type="ORF">C7M84_023136</name>
</gene>
<dbReference type="Proteomes" id="UP000283509">
    <property type="component" value="Unassembled WGS sequence"/>
</dbReference>
<organism evidence="7 8">
    <name type="scientific">Penaeus vannamei</name>
    <name type="common">Whiteleg shrimp</name>
    <name type="synonym">Litopenaeus vannamei</name>
    <dbReference type="NCBI Taxonomy" id="6689"/>
    <lineage>
        <taxon>Eukaryota</taxon>
        <taxon>Metazoa</taxon>
        <taxon>Ecdysozoa</taxon>
        <taxon>Arthropoda</taxon>
        <taxon>Crustacea</taxon>
        <taxon>Multicrustacea</taxon>
        <taxon>Malacostraca</taxon>
        <taxon>Eumalacostraca</taxon>
        <taxon>Eucarida</taxon>
        <taxon>Decapoda</taxon>
        <taxon>Dendrobranchiata</taxon>
        <taxon>Penaeoidea</taxon>
        <taxon>Penaeidae</taxon>
        <taxon>Penaeus</taxon>
    </lineage>
</organism>
<keyword evidence="3 6" id="KW-1133">Transmembrane helix</keyword>
<accession>A0A423U4R6</accession>
<dbReference type="InterPro" id="IPR049680">
    <property type="entry name" value="FLVCR1-2_SLC49-like"/>
</dbReference>
<keyword evidence="4 6" id="KW-0472">Membrane</keyword>
<comment type="caution">
    <text evidence="7">The sequence shown here is derived from an EMBL/GenBank/DDBJ whole genome shotgun (WGS) entry which is preliminary data.</text>
</comment>
<protein>
    <submittedName>
        <fullName evidence="7">Putative major facilitator superfamily domain-containing protein 7-like</fullName>
    </submittedName>
</protein>
<keyword evidence="8" id="KW-1185">Reference proteome</keyword>
<evidence type="ECO:0000256" key="2">
    <source>
        <dbReference type="ARBA" id="ARBA00022692"/>
    </source>
</evidence>
<sequence length="204" mass="22108">MFMVPGQPELVATFTGLFGFFGVGAYPIGLELAVEATYPVEESISTAFIFMSGQFQGVLIIALVTLLGREQKPQFENIETCTKRGNADIEPKDYTVSLMVIMTYLVVVVSVMILFFETSYKRLEAERLTPDPTAAASNTTAGSSSPSSNRSLSPRSSASSCHSLTESGKVLRAGGRGGGERNIEEVVQNWNECEGQDGMERSRL</sequence>
<evidence type="ECO:0000256" key="6">
    <source>
        <dbReference type="SAM" id="Phobius"/>
    </source>
</evidence>
<reference evidence="7 8" key="1">
    <citation type="submission" date="2018-04" db="EMBL/GenBank/DDBJ databases">
        <authorList>
            <person name="Zhang X."/>
            <person name="Yuan J."/>
            <person name="Li F."/>
            <person name="Xiang J."/>
        </authorList>
    </citation>
    <scope>NUCLEOTIDE SEQUENCE [LARGE SCALE GENOMIC DNA]</scope>
    <source>
        <tissue evidence="7">Muscle</tissue>
    </source>
</reference>
<evidence type="ECO:0000256" key="5">
    <source>
        <dbReference type="SAM" id="MobiDB-lite"/>
    </source>
</evidence>
<name>A0A423U4R6_PENVA</name>
<evidence type="ECO:0000313" key="7">
    <source>
        <dbReference type="EMBL" id="ROT83685.1"/>
    </source>
</evidence>
<dbReference type="AlphaFoldDB" id="A0A423U4R6"/>